<protein>
    <recommendedName>
        <fullName evidence="5">Sin3 binding protein-domain-containing protein</fullName>
    </recommendedName>
</protein>
<gene>
    <name evidence="3" type="ORF">R9X50_00122100</name>
</gene>
<feature type="chain" id="PRO_5043020705" description="Sin3 binding protein-domain-containing protein" evidence="2">
    <location>
        <begin position="18"/>
        <end position="377"/>
    </location>
</feature>
<evidence type="ECO:0000256" key="1">
    <source>
        <dbReference type="SAM" id="MobiDB-lite"/>
    </source>
</evidence>
<accession>A0AAQ3LZW2</accession>
<evidence type="ECO:0000256" key="2">
    <source>
        <dbReference type="SAM" id="SignalP"/>
    </source>
</evidence>
<dbReference type="GO" id="GO:0005634">
    <property type="term" value="C:nucleus"/>
    <property type="evidence" value="ECO:0007669"/>
    <property type="project" value="TreeGrafter"/>
</dbReference>
<evidence type="ECO:0000313" key="3">
    <source>
        <dbReference type="EMBL" id="WPG98431.1"/>
    </source>
</evidence>
<feature type="region of interest" description="Disordered" evidence="1">
    <location>
        <begin position="185"/>
        <end position="250"/>
    </location>
</feature>
<dbReference type="PANTHER" id="PTHR28164">
    <property type="entry name" value="PROTEIN STB3"/>
    <property type="match status" value="1"/>
</dbReference>
<name>A0AAQ3LZW2_9PEZI</name>
<sequence length="377" mass="40214">MAFVSSIAAALASQTLSLDIPNARNPTSAPADFSAYEKKASALLTPPTSFSPDLVAHGVVAHAQSPPPINIVNGDADEEQDTMPPPESSGVPLSKGALSGLDAAAAITPSMLAKHHLPGIMLGNGPRPIRYVMGELTQSVPGFSRIPPAKARRLVVAALESRNGGGPDGSIAFCKTGWGRWDAHVKGSSKDSAIGSFDHGRLSPPRSERSSYAMSHTDSGVHMPQPRLPSAYRDHHSGESWSASSIREEDEFDMDMDVPENEADKMSLDEASLDDEDVDIMEDDTDDEDWTAPGPEALRKASLPTSDAPRLNYNALSSSYSARWQSQRWSRRPSTLSDRHQFSMSLPTGDSARALNPALATSEEHAAIAALMSMGSM</sequence>
<organism evidence="3 4">
    <name type="scientific">Acrodontium crateriforme</name>
    <dbReference type="NCBI Taxonomy" id="150365"/>
    <lineage>
        <taxon>Eukaryota</taxon>
        <taxon>Fungi</taxon>
        <taxon>Dikarya</taxon>
        <taxon>Ascomycota</taxon>
        <taxon>Pezizomycotina</taxon>
        <taxon>Dothideomycetes</taxon>
        <taxon>Dothideomycetidae</taxon>
        <taxon>Mycosphaerellales</taxon>
        <taxon>Teratosphaeriaceae</taxon>
        <taxon>Acrodontium</taxon>
    </lineage>
</organism>
<dbReference type="PANTHER" id="PTHR28164:SF1">
    <property type="entry name" value="PROTEIN STB3"/>
    <property type="match status" value="1"/>
</dbReference>
<dbReference type="GO" id="GO:0043565">
    <property type="term" value="F:sequence-specific DNA binding"/>
    <property type="evidence" value="ECO:0007669"/>
    <property type="project" value="TreeGrafter"/>
</dbReference>
<evidence type="ECO:0000313" key="4">
    <source>
        <dbReference type="Proteomes" id="UP001303373"/>
    </source>
</evidence>
<evidence type="ECO:0008006" key="5">
    <source>
        <dbReference type="Google" id="ProtNLM"/>
    </source>
</evidence>
<dbReference type="Proteomes" id="UP001303373">
    <property type="component" value="Chromosome 2"/>
</dbReference>
<feature type="region of interest" description="Disordered" evidence="1">
    <location>
        <begin position="283"/>
        <end position="302"/>
    </location>
</feature>
<dbReference type="Pfam" id="PF10330">
    <property type="entry name" value="Stb3"/>
    <property type="match status" value="1"/>
</dbReference>
<proteinExistence type="predicted"/>
<feature type="region of interest" description="Disordered" evidence="1">
    <location>
        <begin position="66"/>
        <end position="94"/>
    </location>
</feature>
<keyword evidence="4" id="KW-1185">Reference proteome</keyword>
<dbReference type="EMBL" id="CP138581">
    <property type="protein sequence ID" value="WPG98431.1"/>
    <property type="molecule type" value="Genomic_DNA"/>
</dbReference>
<dbReference type="GO" id="GO:0000432">
    <property type="term" value="P:positive regulation of transcription from RNA polymerase II promoter by glucose"/>
    <property type="evidence" value="ECO:0007669"/>
    <property type="project" value="TreeGrafter"/>
</dbReference>
<reference evidence="3 4" key="1">
    <citation type="submission" date="2023-11" db="EMBL/GenBank/DDBJ databases">
        <title>An acidophilic fungus is an integral part of prey digestion in a carnivorous sundew plant.</title>
        <authorList>
            <person name="Tsai I.J."/>
        </authorList>
    </citation>
    <scope>NUCLEOTIDE SEQUENCE [LARGE SCALE GENOMIC DNA]</scope>
    <source>
        <strain evidence="3">169a</strain>
    </source>
</reference>
<dbReference type="AlphaFoldDB" id="A0AAQ3LZW2"/>
<dbReference type="InterPro" id="IPR018818">
    <property type="entry name" value="Stb3"/>
</dbReference>
<feature type="compositionally biased region" description="Basic and acidic residues" evidence="1">
    <location>
        <begin position="198"/>
        <end position="209"/>
    </location>
</feature>
<keyword evidence="2" id="KW-0732">Signal</keyword>
<feature type="signal peptide" evidence="2">
    <location>
        <begin position="1"/>
        <end position="17"/>
    </location>
</feature>